<feature type="domain" description="Penicillin-binding protein dimerisation" evidence="15">
    <location>
        <begin position="75"/>
        <end position="243"/>
    </location>
</feature>
<dbReference type="GO" id="GO:0009002">
    <property type="term" value="F:serine-type D-Ala-D-Ala carboxypeptidase activity"/>
    <property type="evidence" value="ECO:0007669"/>
    <property type="project" value="InterPro"/>
</dbReference>
<accession>Q110A3</accession>
<dbReference type="InterPro" id="IPR050515">
    <property type="entry name" value="Beta-lactam/transpept"/>
</dbReference>
<evidence type="ECO:0000256" key="1">
    <source>
        <dbReference type="ARBA" id="ARBA00004167"/>
    </source>
</evidence>
<evidence type="ECO:0000313" key="16">
    <source>
        <dbReference type="EMBL" id="ABG52171.1"/>
    </source>
</evidence>
<dbReference type="Pfam" id="PF03717">
    <property type="entry name" value="PBP_dimer"/>
    <property type="match status" value="1"/>
</dbReference>
<name>Q110A3_TRIEI</name>
<dbReference type="AlphaFoldDB" id="Q110A3"/>
<dbReference type="InterPro" id="IPR001460">
    <property type="entry name" value="PCN-bd_Tpept"/>
</dbReference>
<dbReference type="InterPro" id="IPR017790">
    <property type="entry name" value="Penicillin-binding_protein_2"/>
</dbReference>
<dbReference type="GO" id="GO:0008360">
    <property type="term" value="P:regulation of cell shape"/>
    <property type="evidence" value="ECO:0007669"/>
    <property type="project" value="UniProtKB-KW"/>
</dbReference>
<reference evidence="16" key="1">
    <citation type="submission" date="2006-06" db="EMBL/GenBank/DDBJ databases">
        <title>Complete sequence of Trichodesmium erythraeum IMS101.</title>
        <authorList>
            <consortium name="US DOE Joint Genome Institute"/>
            <person name="Copeland A."/>
            <person name="Lucas S."/>
            <person name="Lapidus A."/>
            <person name="Barry K."/>
            <person name="Detter J.C."/>
            <person name="Glavina del Rio T."/>
            <person name="Hammon N."/>
            <person name="Israni S."/>
            <person name="Dalin E."/>
            <person name="Tice H."/>
            <person name="Pitluck S."/>
            <person name="Kiss H."/>
            <person name="Munk A.C."/>
            <person name="Brettin T."/>
            <person name="Bruce D."/>
            <person name="Han C."/>
            <person name="Tapia R."/>
            <person name="Gilna P."/>
            <person name="Schmutz J."/>
            <person name="Larimer F."/>
            <person name="Land M."/>
            <person name="Hauser L."/>
            <person name="Kyrpides N."/>
            <person name="Kim E."/>
            <person name="Richardson P."/>
        </authorList>
    </citation>
    <scope>NUCLEOTIDE SEQUENCE [LARGE SCALE GENOMIC DNA]</scope>
    <source>
        <strain evidence="16">IMS101</strain>
    </source>
</reference>
<feature type="domain" description="Penicillin-binding protein transpeptidase" evidence="14">
    <location>
        <begin position="279"/>
        <end position="590"/>
    </location>
</feature>
<evidence type="ECO:0000256" key="7">
    <source>
        <dbReference type="ARBA" id="ARBA00022692"/>
    </source>
</evidence>
<evidence type="ECO:0000256" key="2">
    <source>
        <dbReference type="ARBA" id="ARBA00004236"/>
    </source>
</evidence>
<evidence type="ECO:0000256" key="13">
    <source>
        <dbReference type="ARBA" id="ARBA00023316"/>
    </source>
</evidence>
<keyword evidence="4" id="KW-1003">Cell membrane</keyword>
<dbReference type="Gene3D" id="3.40.710.10">
    <property type="entry name" value="DD-peptidase/beta-lactamase superfamily"/>
    <property type="match status" value="1"/>
</dbReference>
<dbReference type="eggNOG" id="COG0768">
    <property type="taxonomic scope" value="Bacteria"/>
</dbReference>
<gene>
    <name evidence="16" type="ordered locus">Tery_3016</name>
</gene>
<evidence type="ECO:0000259" key="15">
    <source>
        <dbReference type="Pfam" id="PF03717"/>
    </source>
</evidence>
<dbReference type="GO" id="GO:0005886">
    <property type="term" value="C:plasma membrane"/>
    <property type="evidence" value="ECO:0007669"/>
    <property type="project" value="UniProtKB-SubCell"/>
</dbReference>
<evidence type="ECO:0000259" key="14">
    <source>
        <dbReference type="Pfam" id="PF00905"/>
    </source>
</evidence>
<dbReference type="InterPro" id="IPR005311">
    <property type="entry name" value="PBP_dimer"/>
</dbReference>
<proteinExistence type="inferred from homology"/>
<dbReference type="PANTHER" id="PTHR30627">
    <property type="entry name" value="PEPTIDOGLYCAN D,D-TRANSPEPTIDASE"/>
    <property type="match status" value="1"/>
</dbReference>
<dbReference type="GO" id="GO:0006508">
    <property type="term" value="P:proteolysis"/>
    <property type="evidence" value="ECO:0007669"/>
    <property type="project" value="UniProtKB-KW"/>
</dbReference>
<keyword evidence="7" id="KW-0812">Transmembrane</keyword>
<dbReference type="InterPro" id="IPR036138">
    <property type="entry name" value="PBP_dimer_sf"/>
</dbReference>
<dbReference type="GO" id="GO:0071555">
    <property type="term" value="P:cell wall organization"/>
    <property type="evidence" value="ECO:0007669"/>
    <property type="project" value="UniProtKB-KW"/>
</dbReference>
<keyword evidence="12" id="KW-0472">Membrane</keyword>
<dbReference type="HOGENOM" id="CLU_009289_1_2_3"/>
<keyword evidence="13" id="KW-0961">Cell wall biogenesis/degradation</keyword>
<comment type="similarity">
    <text evidence="3">Belongs to the transpeptidase family.</text>
</comment>
<evidence type="ECO:0000256" key="6">
    <source>
        <dbReference type="ARBA" id="ARBA00022670"/>
    </source>
</evidence>
<dbReference type="GO" id="GO:0008658">
    <property type="term" value="F:penicillin binding"/>
    <property type="evidence" value="ECO:0007669"/>
    <property type="project" value="InterPro"/>
</dbReference>
<evidence type="ECO:0000256" key="8">
    <source>
        <dbReference type="ARBA" id="ARBA00022801"/>
    </source>
</evidence>
<dbReference type="PANTHER" id="PTHR30627:SF2">
    <property type="entry name" value="PEPTIDOGLYCAN D,D-TRANSPEPTIDASE MRDA"/>
    <property type="match status" value="1"/>
</dbReference>
<keyword evidence="9" id="KW-0133">Cell shape</keyword>
<comment type="subcellular location">
    <subcellularLocation>
        <location evidence="2">Cell membrane</location>
    </subcellularLocation>
    <subcellularLocation>
        <location evidence="1">Membrane</location>
        <topology evidence="1">Single-pass membrane protein</topology>
    </subcellularLocation>
</comment>
<dbReference type="RefSeq" id="WP_011612526.1">
    <property type="nucleotide sequence ID" value="NC_008312.1"/>
</dbReference>
<organism evidence="16">
    <name type="scientific">Trichodesmium erythraeum (strain IMS101)</name>
    <dbReference type="NCBI Taxonomy" id="203124"/>
    <lineage>
        <taxon>Bacteria</taxon>
        <taxon>Bacillati</taxon>
        <taxon>Cyanobacteriota</taxon>
        <taxon>Cyanophyceae</taxon>
        <taxon>Oscillatoriophycideae</taxon>
        <taxon>Oscillatoriales</taxon>
        <taxon>Microcoleaceae</taxon>
        <taxon>Trichodesmium</taxon>
    </lineage>
</organism>
<dbReference type="GO" id="GO:0009252">
    <property type="term" value="P:peptidoglycan biosynthetic process"/>
    <property type="evidence" value="ECO:0007669"/>
    <property type="project" value="UniProtKB-KW"/>
</dbReference>
<dbReference type="EC" id="2.4.1.129" evidence="16"/>
<dbReference type="GO" id="GO:0071972">
    <property type="term" value="F:peptidoglycan L,D-transpeptidase activity"/>
    <property type="evidence" value="ECO:0007669"/>
    <property type="project" value="TreeGrafter"/>
</dbReference>
<sequence length="603" mass="66520">MVREFSFSSWFRKTEENNLPDQERQSPLIFRTIVIVLLTTTTIGLQVTRLAQIQLIQGQQNRERAENNRIRPIPVPSNRGLILDRNGKAFASNRLKHAIYLWPKEQPLQQWKITAAKLSPIIDIPADKIIKKVEQAITSGERNIHLSDQVSRNTFITLQEKTGEFPGVEVRPESTRYYPYGQLASHVIGYLGEVTPAELEANPEYQLRMMVGRIGVEASANDVLAGKWGQDLIEVNAQNREVRIFEEEEKEAKSGKTVKLTLDINLQKAAETALGFRKGAVVVLDVNTGEVLAMASYPRFNPNVFTKPMPEEKWRSLHSEEQSFLNRSLQGYPPGSTFKIVTAAAALGSGKFSPYSIIQTSDSIYVGGILFNEHSGGYGAIGFRTALAYSSNTFFYHAGMTIGHEQIAQWAYKLGLGGKKLNLLGIPSAYNGLIPTEEDKRRIYNDAWYLGDTITMAIGQGLVLVTPLELATATATIANSGKQVTPHLFAHETNSPEMKPIPIGLKPEYVNTIKKGMIDVVEYGTAQLLNDGTIPLTGGKTGTSEVMGQKSHSLYVGFGPAEESKIAIAVIVENGGYGSFSAAPVAKKVFQTYFSKYSQAKLN</sequence>
<evidence type="ECO:0000256" key="11">
    <source>
        <dbReference type="ARBA" id="ARBA00022989"/>
    </source>
</evidence>
<evidence type="ECO:0000256" key="10">
    <source>
        <dbReference type="ARBA" id="ARBA00022984"/>
    </source>
</evidence>
<evidence type="ECO:0000256" key="12">
    <source>
        <dbReference type="ARBA" id="ARBA00023136"/>
    </source>
</evidence>
<keyword evidence="5" id="KW-0997">Cell inner membrane</keyword>
<evidence type="ECO:0000256" key="9">
    <source>
        <dbReference type="ARBA" id="ARBA00022960"/>
    </source>
</evidence>
<keyword evidence="6" id="KW-0645">Protease</keyword>
<dbReference type="SUPFAM" id="SSF56519">
    <property type="entry name" value="Penicillin binding protein dimerisation domain"/>
    <property type="match status" value="1"/>
</dbReference>
<dbReference type="NCBIfam" id="TIGR03423">
    <property type="entry name" value="pbp2_mrdA"/>
    <property type="match status" value="1"/>
</dbReference>
<dbReference type="STRING" id="203124.Tery_3016"/>
<keyword evidence="11" id="KW-1133">Transmembrane helix</keyword>
<keyword evidence="10" id="KW-0573">Peptidoglycan synthesis</keyword>
<dbReference type="OrthoDB" id="9766847at2"/>
<dbReference type="InterPro" id="IPR012338">
    <property type="entry name" value="Beta-lactam/transpept-like"/>
</dbReference>
<evidence type="ECO:0000256" key="4">
    <source>
        <dbReference type="ARBA" id="ARBA00022475"/>
    </source>
</evidence>
<dbReference type="GO" id="GO:0016757">
    <property type="term" value="F:glycosyltransferase activity"/>
    <property type="evidence" value="ECO:0007669"/>
    <property type="project" value="UniProtKB-KW"/>
</dbReference>
<keyword evidence="16" id="KW-0808">Transferase</keyword>
<dbReference type="Gene3D" id="3.90.1310.10">
    <property type="entry name" value="Penicillin-binding protein 2a (Domain 2)"/>
    <property type="match status" value="1"/>
</dbReference>
<keyword evidence="8" id="KW-0378">Hydrolase</keyword>
<evidence type="ECO:0000256" key="5">
    <source>
        <dbReference type="ARBA" id="ARBA00022519"/>
    </source>
</evidence>
<evidence type="ECO:0000256" key="3">
    <source>
        <dbReference type="ARBA" id="ARBA00007171"/>
    </source>
</evidence>
<keyword evidence="16" id="KW-0328">Glycosyltransferase</keyword>
<dbReference type="Pfam" id="PF00905">
    <property type="entry name" value="Transpeptidase"/>
    <property type="match status" value="1"/>
</dbReference>
<dbReference type="EMBL" id="CP000393">
    <property type="protein sequence ID" value="ABG52171.1"/>
    <property type="molecule type" value="Genomic_DNA"/>
</dbReference>
<dbReference type="KEGG" id="ter:Tery_3016"/>
<dbReference type="SUPFAM" id="SSF56601">
    <property type="entry name" value="beta-lactamase/transpeptidase-like"/>
    <property type="match status" value="1"/>
</dbReference>
<protein>
    <submittedName>
        <fullName evidence="16">Peptidoglycan glycosyltransferase</fullName>
        <ecNumber evidence="16">2.4.1.129</ecNumber>
    </submittedName>
</protein>